<protein>
    <submittedName>
        <fullName evidence="6">RimK family alpha-L-glutamate ligase</fullName>
    </submittedName>
</protein>
<evidence type="ECO:0000259" key="5">
    <source>
        <dbReference type="PROSITE" id="PS50975"/>
    </source>
</evidence>
<dbReference type="PROSITE" id="PS50975">
    <property type="entry name" value="ATP_GRASP"/>
    <property type="match status" value="1"/>
</dbReference>
<dbReference type="GO" id="GO:0018169">
    <property type="term" value="F:ribosomal S6-glutamic acid ligase activity"/>
    <property type="evidence" value="ECO:0007669"/>
    <property type="project" value="TreeGrafter"/>
</dbReference>
<dbReference type="Pfam" id="PF08443">
    <property type="entry name" value="RimK"/>
    <property type="match status" value="1"/>
</dbReference>
<dbReference type="InterPro" id="IPR011761">
    <property type="entry name" value="ATP-grasp"/>
</dbReference>
<dbReference type="Proteomes" id="UP000886047">
    <property type="component" value="Unassembled WGS sequence"/>
</dbReference>
<reference evidence="6" key="1">
    <citation type="journal article" date="2020" name="mSystems">
        <title>Genome- and Community-Level Interaction Insights into Carbon Utilization and Element Cycling Functions of Hydrothermarchaeota in Hydrothermal Sediment.</title>
        <authorList>
            <person name="Zhou Z."/>
            <person name="Liu Y."/>
            <person name="Xu W."/>
            <person name="Pan J."/>
            <person name="Luo Z.H."/>
            <person name="Li M."/>
        </authorList>
    </citation>
    <scope>NUCLEOTIDE SEQUENCE [LARGE SCALE GENOMIC DNA]</scope>
    <source>
        <strain evidence="6">SpSt-1217</strain>
    </source>
</reference>
<accession>A0A831PP52</accession>
<name>A0A831PP52_9BACT</name>
<dbReference type="Gene3D" id="3.30.470.20">
    <property type="entry name" value="ATP-grasp fold, B domain"/>
    <property type="match status" value="1"/>
</dbReference>
<dbReference type="EMBL" id="DSDK01000062">
    <property type="protein sequence ID" value="HDR50198.1"/>
    <property type="molecule type" value="Genomic_DNA"/>
</dbReference>
<dbReference type="AlphaFoldDB" id="A0A831PP52"/>
<feature type="domain" description="ATP-grasp" evidence="5">
    <location>
        <begin position="55"/>
        <end position="237"/>
    </location>
</feature>
<dbReference type="InterPro" id="IPR013651">
    <property type="entry name" value="ATP-grasp_RimK-type"/>
</dbReference>
<proteinExistence type="predicted"/>
<evidence type="ECO:0000256" key="4">
    <source>
        <dbReference type="PROSITE-ProRule" id="PRU00409"/>
    </source>
</evidence>
<keyword evidence="2 4" id="KW-0547">Nucleotide-binding</keyword>
<dbReference type="InterPro" id="IPR013815">
    <property type="entry name" value="ATP_grasp_subdomain_1"/>
</dbReference>
<dbReference type="PANTHER" id="PTHR21621">
    <property type="entry name" value="RIBOSOMAL PROTEIN S6 MODIFICATION PROTEIN"/>
    <property type="match status" value="1"/>
</dbReference>
<evidence type="ECO:0000256" key="1">
    <source>
        <dbReference type="ARBA" id="ARBA00022723"/>
    </source>
</evidence>
<dbReference type="GO" id="GO:0009432">
    <property type="term" value="P:SOS response"/>
    <property type="evidence" value="ECO:0007669"/>
    <property type="project" value="TreeGrafter"/>
</dbReference>
<sequence>MGRLPAKDYDAVISRIGKNFSYGCAVLEHLNNNLKIFATQTSTGIKAAADKLISAQKISAAKIRVPKTVLGDRACHAEWMVNQVGKLPAMAKSLTGSQGKGVYLLTDPQQTNIFLENFYSRKEKILLQKFIDGNSKDIRAIIVDGEVVAAMERTAKPGEVRANISRGGTGKKIELTDPDKDIAVRAARACGLEVAGVDLMKDSHGTTYCIEVNGNYGYELEKITGIDISTPLIKFCEKNYKKGNKANLDSTSALFGFSPIVGYKSKTFIQSVQSKDENFVETINRIQNEYL</sequence>
<dbReference type="InterPro" id="IPR004666">
    <property type="entry name" value="Rp_bS6_RimK/Lys_biosynth_LsyX"/>
</dbReference>
<dbReference type="Gene3D" id="3.40.50.20">
    <property type="match status" value="1"/>
</dbReference>
<dbReference type="GO" id="GO:0005524">
    <property type="term" value="F:ATP binding"/>
    <property type="evidence" value="ECO:0007669"/>
    <property type="project" value="UniProtKB-UniRule"/>
</dbReference>
<keyword evidence="3 4" id="KW-0067">ATP-binding</keyword>
<keyword evidence="6" id="KW-0436">Ligase</keyword>
<dbReference type="GO" id="GO:0046872">
    <property type="term" value="F:metal ion binding"/>
    <property type="evidence" value="ECO:0007669"/>
    <property type="project" value="UniProtKB-KW"/>
</dbReference>
<evidence type="ECO:0000313" key="6">
    <source>
        <dbReference type="EMBL" id="HDR50198.1"/>
    </source>
</evidence>
<dbReference type="PANTHER" id="PTHR21621:SF0">
    <property type="entry name" value="BETA-CITRYLGLUTAMATE SYNTHASE B-RELATED"/>
    <property type="match status" value="1"/>
</dbReference>
<keyword evidence="1" id="KW-0479">Metal-binding</keyword>
<dbReference type="NCBIfam" id="TIGR00768">
    <property type="entry name" value="rimK_fam"/>
    <property type="match status" value="1"/>
</dbReference>
<evidence type="ECO:0000256" key="3">
    <source>
        <dbReference type="ARBA" id="ARBA00022840"/>
    </source>
</evidence>
<dbReference type="GO" id="GO:0005737">
    <property type="term" value="C:cytoplasm"/>
    <property type="evidence" value="ECO:0007669"/>
    <property type="project" value="TreeGrafter"/>
</dbReference>
<comment type="caution">
    <text evidence="6">The sequence shown here is derived from an EMBL/GenBank/DDBJ whole genome shotgun (WGS) entry which is preliminary data.</text>
</comment>
<gene>
    <name evidence="6" type="ORF">ENN90_01060</name>
</gene>
<organism evidence="6">
    <name type="scientific">Mariniphaga anaerophila</name>
    <dbReference type="NCBI Taxonomy" id="1484053"/>
    <lineage>
        <taxon>Bacteria</taxon>
        <taxon>Pseudomonadati</taxon>
        <taxon>Bacteroidota</taxon>
        <taxon>Bacteroidia</taxon>
        <taxon>Marinilabiliales</taxon>
        <taxon>Prolixibacteraceae</taxon>
        <taxon>Mariniphaga</taxon>
    </lineage>
</organism>
<evidence type="ECO:0000256" key="2">
    <source>
        <dbReference type="ARBA" id="ARBA00022741"/>
    </source>
</evidence>
<dbReference type="Gene3D" id="3.30.1490.20">
    <property type="entry name" value="ATP-grasp fold, A domain"/>
    <property type="match status" value="1"/>
</dbReference>
<dbReference type="SUPFAM" id="SSF56059">
    <property type="entry name" value="Glutathione synthetase ATP-binding domain-like"/>
    <property type="match status" value="1"/>
</dbReference>